<dbReference type="Gene3D" id="1.10.238.10">
    <property type="entry name" value="EF-hand"/>
    <property type="match status" value="1"/>
</dbReference>
<comment type="subcellular location">
    <subcellularLocation>
        <location evidence="1">Cytoplasm</location>
    </subcellularLocation>
</comment>
<dbReference type="InterPro" id="IPR039865">
    <property type="entry name" value="PPP2R3C"/>
</dbReference>
<reference evidence="4 5" key="1">
    <citation type="journal article" date="2019" name="Gigascience">
        <title>Whole-genome sequence of the oriental lung fluke Paragonimus westermani.</title>
        <authorList>
            <person name="Oey H."/>
            <person name="Zakrzewski M."/>
            <person name="Narain K."/>
            <person name="Devi K.R."/>
            <person name="Agatsuma T."/>
            <person name="Nawaratna S."/>
            <person name="Gobert G.N."/>
            <person name="Jones M.K."/>
            <person name="Ragan M.A."/>
            <person name="McManus D.P."/>
            <person name="Krause L."/>
        </authorList>
    </citation>
    <scope>NUCLEOTIDE SEQUENCE [LARGE SCALE GENOMIC DNA]</scope>
    <source>
        <strain evidence="4 5">IND2009</strain>
    </source>
</reference>
<dbReference type="GO" id="GO:0030865">
    <property type="term" value="P:cortical cytoskeleton organization"/>
    <property type="evidence" value="ECO:0007669"/>
    <property type="project" value="TreeGrafter"/>
</dbReference>
<dbReference type="PANTHER" id="PTHR12085:SF3">
    <property type="entry name" value="SERINE_THREONINE-PROTEIN PHOSPHATASE 2A REGULATORY SUBUNIT B'' SUBUNIT GAMMA"/>
    <property type="match status" value="1"/>
</dbReference>
<proteinExistence type="predicted"/>
<dbReference type="EMBL" id="QNGE01016744">
    <property type="protein sequence ID" value="KAA3670000.1"/>
    <property type="molecule type" value="Genomic_DNA"/>
</dbReference>
<dbReference type="GO" id="GO:0035303">
    <property type="term" value="P:regulation of dephosphorylation"/>
    <property type="evidence" value="ECO:0007669"/>
    <property type="project" value="InterPro"/>
</dbReference>
<accession>A0A5J4N3R9</accession>
<feature type="non-terminal residue" evidence="4">
    <location>
        <position position="1"/>
    </location>
</feature>
<keyword evidence="3" id="KW-0106">Calcium</keyword>
<name>A0A5J4N3R9_9TREM</name>
<evidence type="ECO:0000256" key="3">
    <source>
        <dbReference type="ARBA" id="ARBA00022837"/>
    </source>
</evidence>
<comment type="caution">
    <text evidence="4">The sequence shown here is derived from an EMBL/GenBank/DDBJ whole genome shotgun (WGS) entry which is preliminary data.</text>
</comment>
<gene>
    <name evidence="4" type="ORF">DEA37_0000293</name>
</gene>
<dbReference type="GO" id="GO:0000226">
    <property type="term" value="P:microtubule cytoskeleton organization"/>
    <property type="evidence" value="ECO:0007669"/>
    <property type="project" value="TreeGrafter"/>
</dbReference>
<evidence type="ECO:0000256" key="2">
    <source>
        <dbReference type="ARBA" id="ARBA00022490"/>
    </source>
</evidence>
<dbReference type="InterPro" id="IPR011992">
    <property type="entry name" value="EF-hand-dom_pair"/>
</dbReference>
<dbReference type="PROSITE" id="PS00018">
    <property type="entry name" value="EF_HAND_1"/>
    <property type="match status" value="1"/>
</dbReference>
<dbReference type="AlphaFoldDB" id="A0A5J4N3R9"/>
<evidence type="ECO:0000256" key="1">
    <source>
        <dbReference type="ARBA" id="ARBA00004496"/>
    </source>
</evidence>
<dbReference type="PANTHER" id="PTHR12085">
    <property type="entry name" value="SERINE/THREONINE-PROTEIN PHOSPHATASE 2A REGULATORY SUBUNIT B'' SUBUNIT GAMMA"/>
    <property type="match status" value="1"/>
</dbReference>
<dbReference type="SUPFAM" id="SSF47473">
    <property type="entry name" value="EF-hand"/>
    <property type="match status" value="1"/>
</dbReference>
<evidence type="ECO:0000313" key="5">
    <source>
        <dbReference type="Proteomes" id="UP000324629"/>
    </source>
</evidence>
<dbReference type="GO" id="GO:0005819">
    <property type="term" value="C:spindle"/>
    <property type="evidence" value="ECO:0007669"/>
    <property type="project" value="TreeGrafter"/>
</dbReference>
<keyword evidence="2" id="KW-0963">Cytoplasm</keyword>
<dbReference type="InterPro" id="IPR018247">
    <property type="entry name" value="EF_Hand_1_Ca_BS"/>
</dbReference>
<keyword evidence="5" id="KW-1185">Reference proteome</keyword>
<organism evidence="4 5">
    <name type="scientific">Paragonimus westermani</name>
    <dbReference type="NCBI Taxonomy" id="34504"/>
    <lineage>
        <taxon>Eukaryota</taxon>
        <taxon>Metazoa</taxon>
        <taxon>Spiralia</taxon>
        <taxon>Lophotrochozoa</taxon>
        <taxon>Platyhelminthes</taxon>
        <taxon>Trematoda</taxon>
        <taxon>Digenea</taxon>
        <taxon>Plagiorchiida</taxon>
        <taxon>Troglotremata</taxon>
        <taxon>Troglotrematidae</taxon>
        <taxon>Paragonimus</taxon>
    </lineage>
</organism>
<protein>
    <submittedName>
        <fullName evidence="4">Serine/threonine-protein phosphatase 2A regulatory subunit B</fullName>
    </submittedName>
</protein>
<dbReference type="GO" id="GO:0005813">
    <property type="term" value="C:centrosome"/>
    <property type="evidence" value="ECO:0007669"/>
    <property type="project" value="TreeGrafter"/>
</dbReference>
<sequence>HRREVDLENHILALISLLCQLSHLERSFQTFYIYTAVRKFFFFLKPMHLDSVCIMDISASGFLDCMLELRESQTTAEQLANNWFSHQSAMRIYGSYSQLDEDRNGMLTRDELSRYGNVTLIDAFLYRVFHEYINYDAEMDY</sequence>
<dbReference type="Proteomes" id="UP000324629">
    <property type="component" value="Unassembled WGS sequence"/>
</dbReference>
<evidence type="ECO:0000313" key="4">
    <source>
        <dbReference type="EMBL" id="KAA3670000.1"/>
    </source>
</evidence>
<dbReference type="GO" id="GO:0005737">
    <property type="term" value="C:cytoplasm"/>
    <property type="evidence" value="ECO:0007669"/>
    <property type="project" value="UniProtKB-SubCell"/>
</dbReference>